<organism evidence="5 6">
    <name type="scientific">Lichenibacterium minor</name>
    <dbReference type="NCBI Taxonomy" id="2316528"/>
    <lineage>
        <taxon>Bacteria</taxon>
        <taxon>Pseudomonadati</taxon>
        <taxon>Pseudomonadota</taxon>
        <taxon>Alphaproteobacteria</taxon>
        <taxon>Hyphomicrobiales</taxon>
        <taxon>Lichenihabitantaceae</taxon>
        <taxon>Lichenibacterium</taxon>
    </lineage>
</organism>
<dbReference type="Gene3D" id="1.20.1260.10">
    <property type="match status" value="1"/>
</dbReference>
<proteinExistence type="inferred from homology"/>
<name>A0A4Q2U9E9_9HYPH</name>
<comment type="similarity">
    <text evidence="1 2">Belongs to the Dps family.</text>
</comment>
<accession>A0A4Q2U9E9</accession>
<dbReference type="InterPro" id="IPR009078">
    <property type="entry name" value="Ferritin-like_SF"/>
</dbReference>
<dbReference type="InterPro" id="IPR008331">
    <property type="entry name" value="Ferritin_DPS_dom"/>
</dbReference>
<evidence type="ECO:0000259" key="4">
    <source>
        <dbReference type="Pfam" id="PF00210"/>
    </source>
</evidence>
<evidence type="ECO:0000256" key="3">
    <source>
        <dbReference type="SAM" id="MobiDB-lite"/>
    </source>
</evidence>
<dbReference type="InterPro" id="IPR002177">
    <property type="entry name" value="DPS_DNA-bd"/>
</dbReference>
<gene>
    <name evidence="5" type="ORF">D3273_02890</name>
</gene>
<evidence type="ECO:0000256" key="1">
    <source>
        <dbReference type="ARBA" id="ARBA00009497"/>
    </source>
</evidence>
<dbReference type="EMBL" id="QYBB01000002">
    <property type="protein sequence ID" value="RYC33439.1"/>
    <property type="molecule type" value="Genomic_DNA"/>
</dbReference>
<dbReference type="PANTHER" id="PTHR42932:SF3">
    <property type="entry name" value="DNA PROTECTION DURING STARVATION PROTEIN"/>
    <property type="match status" value="1"/>
</dbReference>
<keyword evidence="6" id="KW-1185">Reference proteome</keyword>
<feature type="domain" description="Ferritin/DPS" evidence="4">
    <location>
        <begin position="29"/>
        <end position="168"/>
    </location>
</feature>
<comment type="caution">
    <text evidence="5">The sequence shown here is derived from an EMBL/GenBank/DDBJ whole genome shotgun (WGS) entry which is preliminary data.</text>
</comment>
<evidence type="ECO:0000313" key="6">
    <source>
        <dbReference type="Proteomes" id="UP000290759"/>
    </source>
</evidence>
<dbReference type="Proteomes" id="UP000290759">
    <property type="component" value="Unassembled WGS sequence"/>
</dbReference>
<dbReference type="PIRSF" id="PIRSF005900">
    <property type="entry name" value="Dps"/>
    <property type="match status" value="1"/>
</dbReference>
<dbReference type="PANTHER" id="PTHR42932">
    <property type="entry name" value="GENERAL STRESS PROTEIN 20U"/>
    <property type="match status" value="1"/>
</dbReference>
<feature type="region of interest" description="Disordered" evidence="3">
    <location>
        <begin position="1"/>
        <end position="23"/>
    </location>
</feature>
<dbReference type="Pfam" id="PF00210">
    <property type="entry name" value="Ferritin"/>
    <property type="match status" value="1"/>
</dbReference>
<reference evidence="5 6" key="2">
    <citation type="submission" date="2019-02" db="EMBL/GenBank/DDBJ databases">
        <title>'Lichenibacterium ramalinii' gen. nov. sp. nov., 'Lichenibacterium minor' gen. nov. sp. nov.</title>
        <authorList>
            <person name="Pankratov T."/>
        </authorList>
    </citation>
    <scope>NUCLEOTIDE SEQUENCE [LARGE SCALE GENOMIC DNA]</scope>
    <source>
        <strain evidence="5 6">RmlP026</strain>
    </source>
</reference>
<dbReference type="CDD" id="cd01043">
    <property type="entry name" value="DPS"/>
    <property type="match status" value="1"/>
</dbReference>
<sequence length="175" mass="19558">MATQVPDTDPASLNTPNDLGDNGRQAVADAVNKLVADAFVLYTKTKNFHWHMSGPHFRDYHRLLDDHGDAIFATTDPLAERVRKLGKKTIHSMSEMIKISHLQENDAAFVSPLDMLKELMSDNKKMAAAMREAHDVCDEADDVATASLLEEYIDATELRTWFLFETIQGADQSGH</sequence>
<dbReference type="RefSeq" id="WP_129223331.1">
    <property type="nucleotide sequence ID" value="NZ_QYBB01000002.1"/>
</dbReference>
<dbReference type="OrthoDB" id="9797687at2"/>
<evidence type="ECO:0000313" key="5">
    <source>
        <dbReference type="EMBL" id="RYC33439.1"/>
    </source>
</evidence>
<dbReference type="PRINTS" id="PR01346">
    <property type="entry name" value="HELNAPAPROT"/>
</dbReference>
<protein>
    <submittedName>
        <fullName evidence="5">DNA starvation/stationary phase protection protein</fullName>
    </submittedName>
</protein>
<dbReference type="AlphaFoldDB" id="A0A4Q2U9E9"/>
<dbReference type="GO" id="GO:0008199">
    <property type="term" value="F:ferric iron binding"/>
    <property type="evidence" value="ECO:0007669"/>
    <property type="project" value="InterPro"/>
</dbReference>
<feature type="compositionally biased region" description="Polar residues" evidence="3">
    <location>
        <begin position="1"/>
        <end position="17"/>
    </location>
</feature>
<dbReference type="InterPro" id="IPR012347">
    <property type="entry name" value="Ferritin-like"/>
</dbReference>
<reference evidence="5 6" key="1">
    <citation type="submission" date="2018-12" db="EMBL/GenBank/DDBJ databases">
        <authorList>
            <person name="Grouzdev D.S."/>
            <person name="Krutkina M.S."/>
        </authorList>
    </citation>
    <scope>NUCLEOTIDE SEQUENCE [LARGE SCALE GENOMIC DNA]</scope>
    <source>
        <strain evidence="5 6">RmlP026</strain>
    </source>
</reference>
<dbReference type="SUPFAM" id="SSF47240">
    <property type="entry name" value="Ferritin-like"/>
    <property type="match status" value="1"/>
</dbReference>
<evidence type="ECO:0000256" key="2">
    <source>
        <dbReference type="RuleBase" id="RU003875"/>
    </source>
</evidence>